<proteinExistence type="inferred from homology"/>
<accession>A0AAD4JEH8</accession>
<dbReference type="EMBL" id="SDAM02000085">
    <property type="protein sequence ID" value="KAH6831663.1"/>
    <property type="molecule type" value="Genomic_DNA"/>
</dbReference>
<dbReference type="AlphaFoldDB" id="A0AAD4JEH8"/>
<keyword evidence="2 3" id="KW-0808">Transferase</keyword>
<dbReference type="GO" id="GO:0008146">
    <property type="term" value="F:sulfotransferase activity"/>
    <property type="evidence" value="ECO:0007669"/>
    <property type="project" value="InterPro"/>
</dbReference>
<dbReference type="Pfam" id="PF00685">
    <property type="entry name" value="Sulfotransfer_1"/>
    <property type="match status" value="1"/>
</dbReference>
<reference evidence="5 6" key="1">
    <citation type="journal article" date="2021" name="Nat. Commun.">
        <title>Incipient diploidization of the medicinal plant Perilla within 10,000 years.</title>
        <authorList>
            <person name="Zhang Y."/>
            <person name="Shen Q."/>
            <person name="Leng L."/>
            <person name="Zhang D."/>
            <person name="Chen S."/>
            <person name="Shi Y."/>
            <person name="Ning Z."/>
            <person name="Chen S."/>
        </authorList>
    </citation>
    <scope>NUCLEOTIDE SEQUENCE [LARGE SCALE GENOMIC DNA]</scope>
    <source>
        <strain evidence="6">cv. PC099</strain>
    </source>
</reference>
<keyword evidence="6" id="KW-1185">Reference proteome</keyword>
<evidence type="ECO:0000313" key="6">
    <source>
        <dbReference type="Proteomes" id="UP001190926"/>
    </source>
</evidence>
<evidence type="ECO:0000256" key="1">
    <source>
        <dbReference type="ARBA" id="ARBA00005771"/>
    </source>
</evidence>
<evidence type="ECO:0000256" key="2">
    <source>
        <dbReference type="ARBA" id="ARBA00022679"/>
    </source>
</evidence>
<comment type="similarity">
    <text evidence="1 3">Belongs to the sulfotransferase 1 family.</text>
</comment>
<evidence type="ECO:0000256" key="3">
    <source>
        <dbReference type="RuleBase" id="RU361155"/>
    </source>
</evidence>
<dbReference type="InterPro" id="IPR000863">
    <property type="entry name" value="Sulfotransferase_dom"/>
</dbReference>
<name>A0AAD4JEH8_PERFH</name>
<comment type="caution">
    <text evidence="5">The sequence shown here is derived from an EMBL/GenBank/DDBJ whole genome shotgun (WGS) entry which is preliminary data.</text>
</comment>
<evidence type="ECO:0000313" key="5">
    <source>
        <dbReference type="EMBL" id="KAH6831663.1"/>
    </source>
</evidence>
<sequence>MDPPKMEKSRRKYLEEEESLSEESEELISSLPRQNGWVSFHLYQYQGFWHSARYLQGLISCQKHFQAQDSDVFLVTTPKSGTTWLKAIMFAVMNRKQYPIIINNHPLLTHNPHDLVPFLEIKLYAYNQIPDVTAFPSPRLFSTHMPYVSLPESLKSSSQCKLIYLCRNPKDTFVSLWHFTNKLRLPEMGTNAIGEVFDRFCNGISLYGPFWDHVLEYWKLSVEHPERALFLKFEDMKAQPHLHLRRVAEFLNCPFTADEEEYGLVDKILKLCSFDNLSALKVNKTGALSSGEETSAFFRRGEVGDWNNYLSAEMVRKLDRITEEKFSGSGLELL</sequence>
<evidence type="ECO:0000259" key="4">
    <source>
        <dbReference type="Pfam" id="PF00685"/>
    </source>
</evidence>
<protein>
    <recommendedName>
        <fullName evidence="3">Sulfotransferase</fullName>
        <ecNumber evidence="3">2.8.2.-</ecNumber>
    </recommendedName>
</protein>
<feature type="domain" description="Sulfotransferase" evidence="4">
    <location>
        <begin position="69"/>
        <end position="330"/>
    </location>
</feature>
<gene>
    <name evidence="5" type="ORF">C2S53_008745</name>
</gene>
<dbReference type="SUPFAM" id="SSF52540">
    <property type="entry name" value="P-loop containing nucleoside triphosphate hydrolases"/>
    <property type="match status" value="1"/>
</dbReference>
<dbReference type="EC" id="2.8.2.-" evidence="3"/>
<dbReference type="PANTHER" id="PTHR11783">
    <property type="entry name" value="SULFOTRANSFERASE SULT"/>
    <property type="match status" value="1"/>
</dbReference>
<dbReference type="InterPro" id="IPR027417">
    <property type="entry name" value="P-loop_NTPase"/>
</dbReference>
<organism evidence="5 6">
    <name type="scientific">Perilla frutescens var. hirtella</name>
    <name type="common">Perilla citriodora</name>
    <name type="synonym">Perilla setoyensis</name>
    <dbReference type="NCBI Taxonomy" id="608512"/>
    <lineage>
        <taxon>Eukaryota</taxon>
        <taxon>Viridiplantae</taxon>
        <taxon>Streptophyta</taxon>
        <taxon>Embryophyta</taxon>
        <taxon>Tracheophyta</taxon>
        <taxon>Spermatophyta</taxon>
        <taxon>Magnoliopsida</taxon>
        <taxon>eudicotyledons</taxon>
        <taxon>Gunneridae</taxon>
        <taxon>Pentapetalae</taxon>
        <taxon>asterids</taxon>
        <taxon>lamiids</taxon>
        <taxon>Lamiales</taxon>
        <taxon>Lamiaceae</taxon>
        <taxon>Nepetoideae</taxon>
        <taxon>Elsholtzieae</taxon>
        <taxon>Perilla</taxon>
    </lineage>
</organism>
<dbReference type="Gene3D" id="3.40.50.300">
    <property type="entry name" value="P-loop containing nucleotide triphosphate hydrolases"/>
    <property type="match status" value="1"/>
</dbReference>
<dbReference type="Proteomes" id="UP001190926">
    <property type="component" value="Unassembled WGS sequence"/>
</dbReference>